<dbReference type="Gene3D" id="3.40.50.150">
    <property type="entry name" value="Vaccinia Virus protein VP39"/>
    <property type="match status" value="1"/>
</dbReference>
<accession>A0A5N6S1X9</accession>
<evidence type="ECO:0000259" key="2">
    <source>
        <dbReference type="Pfam" id="PF08241"/>
    </source>
</evidence>
<sequence length="257" mass="28580">MRDMPSYPTWIKRSRIRLFWMLSVAIVLAAVVAGVVWRPGFALAILAVPCIYIAVVISVTSWWLSPQGDDIQAKVHQQIVERVGDGENYLDIGCGSGELLIKLAKTWSGKFVGLDYWPGEWGQFAQTQAERNAKLEHVQRVAFVHGSASRLPFSNGEFDRVVSCLAFHEVKDADDKTVSIAEAIRVVADGGRFAFVDLFDDPKIYGSRERVLAAIRDAGGRIEEQTVLSSVFPLRWPMNTPKVLRYAVIISGTKRAS</sequence>
<reference evidence="3 4" key="1">
    <citation type="submission" date="2018-04" db="EMBL/GenBank/DDBJ databases">
        <authorList>
            <person name="Eckel V.P."/>
            <person name="Vogel R.F."/>
        </authorList>
    </citation>
    <scope>NUCLEOTIDE SEQUENCE [LARGE SCALE GENOMIC DNA]</scope>
    <source>
        <strain evidence="4">TMW 2.1764</strain>
    </source>
</reference>
<dbReference type="CDD" id="cd02440">
    <property type="entry name" value="AdoMet_MTases"/>
    <property type="match status" value="1"/>
</dbReference>
<keyword evidence="3" id="KW-0489">Methyltransferase</keyword>
<evidence type="ECO:0000313" key="4">
    <source>
        <dbReference type="Proteomes" id="UP000325415"/>
    </source>
</evidence>
<dbReference type="RefSeq" id="WP_152581348.1">
    <property type="nucleotide sequence ID" value="NZ_QDAG01000009.1"/>
</dbReference>
<protein>
    <submittedName>
        <fullName evidence="3">Class I SAM-dependent methyltransferase</fullName>
    </submittedName>
</protein>
<dbReference type="Proteomes" id="UP000325415">
    <property type="component" value="Unassembled WGS sequence"/>
</dbReference>
<dbReference type="AlphaFoldDB" id="A0A5N6S1X9"/>
<name>A0A5N6S1X9_9BIFI</name>
<keyword evidence="1" id="KW-1133">Transmembrane helix</keyword>
<comment type="caution">
    <text evidence="3">The sequence shown here is derived from an EMBL/GenBank/DDBJ whole genome shotgun (WGS) entry which is preliminary data.</text>
</comment>
<evidence type="ECO:0000313" key="3">
    <source>
        <dbReference type="EMBL" id="KAE8127137.1"/>
    </source>
</evidence>
<dbReference type="InterPro" id="IPR013216">
    <property type="entry name" value="Methyltransf_11"/>
</dbReference>
<dbReference type="GeneID" id="78127797"/>
<dbReference type="SUPFAM" id="SSF53335">
    <property type="entry name" value="S-adenosyl-L-methionine-dependent methyltransferases"/>
    <property type="match status" value="1"/>
</dbReference>
<keyword evidence="4" id="KW-1185">Reference proteome</keyword>
<dbReference type="EMBL" id="QDAG01000009">
    <property type="protein sequence ID" value="KAE8127137.1"/>
    <property type="molecule type" value="Genomic_DNA"/>
</dbReference>
<keyword evidence="1" id="KW-0812">Transmembrane</keyword>
<keyword evidence="1" id="KW-0472">Membrane</keyword>
<feature type="transmembrane region" description="Helical" evidence="1">
    <location>
        <begin position="18"/>
        <end position="37"/>
    </location>
</feature>
<organism evidence="3 4">
    <name type="scientific">Bifidobacterium tibiigranuli</name>
    <dbReference type="NCBI Taxonomy" id="2172043"/>
    <lineage>
        <taxon>Bacteria</taxon>
        <taxon>Bacillati</taxon>
        <taxon>Actinomycetota</taxon>
        <taxon>Actinomycetes</taxon>
        <taxon>Bifidobacteriales</taxon>
        <taxon>Bifidobacteriaceae</taxon>
        <taxon>Bifidobacterium</taxon>
    </lineage>
</organism>
<dbReference type="GO" id="GO:0032259">
    <property type="term" value="P:methylation"/>
    <property type="evidence" value="ECO:0007669"/>
    <property type="project" value="UniProtKB-KW"/>
</dbReference>
<feature type="transmembrane region" description="Helical" evidence="1">
    <location>
        <begin position="43"/>
        <end position="64"/>
    </location>
</feature>
<dbReference type="PANTHER" id="PTHR45277">
    <property type="entry name" value="EXPRESSED PROTEIN"/>
    <property type="match status" value="1"/>
</dbReference>
<proteinExistence type="predicted"/>
<feature type="domain" description="Methyltransferase type 11" evidence="2">
    <location>
        <begin position="90"/>
        <end position="195"/>
    </location>
</feature>
<gene>
    <name evidence="3" type="ORF">DDE84_08895</name>
</gene>
<dbReference type="Pfam" id="PF08241">
    <property type="entry name" value="Methyltransf_11"/>
    <property type="match status" value="1"/>
</dbReference>
<dbReference type="InterPro" id="IPR029063">
    <property type="entry name" value="SAM-dependent_MTases_sf"/>
</dbReference>
<evidence type="ECO:0000256" key="1">
    <source>
        <dbReference type="SAM" id="Phobius"/>
    </source>
</evidence>
<dbReference type="OrthoDB" id="9770553at2"/>
<dbReference type="PANTHER" id="PTHR45277:SF1">
    <property type="entry name" value="EXPRESSED PROTEIN"/>
    <property type="match status" value="1"/>
</dbReference>
<keyword evidence="3" id="KW-0808">Transferase</keyword>
<dbReference type="GO" id="GO:0008757">
    <property type="term" value="F:S-adenosylmethionine-dependent methyltransferase activity"/>
    <property type="evidence" value="ECO:0007669"/>
    <property type="project" value="InterPro"/>
</dbReference>